<keyword evidence="4 10" id="KW-0812">Transmembrane</keyword>
<dbReference type="Pfam" id="PF00153">
    <property type="entry name" value="Mito_carr"/>
    <property type="match status" value="3"/>
</dbReference>
<name>A0A226EGQ9_FOLCA</name>
<comment type="similarity">
    <text evidence="2 11">Belongs to the mitochondrial carrier (TC 2.A.29) family.</text>
</comment>
<evidence type="ECO:0000256" key="9">
    <source>
        <dbReference type="ARBA" id="ARBA00023136"/>
    </source>
</evidence>
<dbReference type="InterPro" id="IPR023395">
    <property type="entry name" value="MCP_dom_sf"/>
</dbReference>
<evidence type="ECO:0000256" key="3">
    <source>
        <dbReference type="ARBA" id="ARBA00022448"/>
    </source>
</evidence>
<keyword evidence="9 10" id="KW-0472">Membrane</keyword>
<keyword evidence="7" id="KW-1133">Transmembrane helix</keyword>
<keyword evidence="5" id="KW-0677">Repeat</keyword>
<evidence type="ECO:0000256" key="2">
    <source>
        <dbReference type="ARBA" id="ARBA00006375"/>
    </source>
</evidence>
<dbReference type="Gene3D" id="1.50.40.10">
    <property type="entry name" value="Mitochondrial carrier domain"/>
    <property type="match status" value="1"/>
</dbReference>
<proteinExistence type="inferred from homology"/>
<evidence type="ECO:0000256" key="1">
    <source>
        <dbReference type="ARBA" id="ARBA00004448"/>
    </source>
</evidence>
<dbReference type="PANTHER" id="PTHR45928:SF1">
    <property type="entry name" value="RE38146P"/>
    <property type="match status" value="1"/>
</dbReference>
<evidence type="ECO:0000256" key="5">
    <source>
        <dbReference type="ARBA" id="ARBA00022737"/>
    </source>
</evidence>
<evidence type="ECO:0008006" key="14">
    <source>
        <dbReference type="Google" id="ProtNLM"/>
    </source>
</evidence>
<evidence type="ECO:0000256" key="7">
    <source>
        <dbReference type="ARBA" id="ARBA00022989"/>
    </source>
</evidence>
<dbReference type="GO" id="GO:0005743">
    <property type="term" value="C:mitochondrial inner membrane"/>
    <property type="evidence" value="ECO:0007669"/>
    <property type="project" value="UniProtKB-SubCell"/>
</dbReference>
<dbReference type="SUPFAM" id="SSF103506">
    <property type="entry name" value="Mitochondrial carrier"/>
    <property type="match status" value="1"/>
</dbReference>
<accession>A0A226EGQ9</accession>
<evidence type="ECO:0000256" key="8">
    <source>
        <dbReference type="ARBA" id="ARBA00023128"/>
    </source>
</evidence>
<keyword evidence="6" id="KW-0999">Mitochondrion inner membrane</keyword>
<dbReference type="OrthoDB" id="6703404at2759"/>
<protein>
    <recommendedName>
        <fullName evidence="14">Solute carrier family 25 member 35</fullName>
    </recommendedName>
</protein>
<dbReference type="PROSITE" id="PS50920">
    <property type="entry name" value="SOLCAR"/>
    <property type="match status" value="3"/>
</dbReference>
<dbReference type="InterPro" id="IPR018108">
    <property type="entry name" value="MCP_transmembrane"/>
</dbReference>
<dbReference type="EMBL" id="LNIX01000004">
    <property type="protein sequence ID" value="OXA56609.1"/>
    <property type="molecule type" value="Genomic_DNA"/>
</dbReference>
<feature type="repeat" description="Solcar" evidence="10">
    <location>
        <begin position="104"/>
        <end position="194"/>
    </location>
</feature>
<evidence type="ECO:0000256" key="6">
    <source>
        <dbReference type="ARBA" id="ARBA00022792"/>
    </source>
</evidence>
<feature type="repeat" description="Solcar" evidence="10">
    <location>
        <begin position="202"/>
        <end position="293"/>
    </location>
</feature>
<feature type="repeat" description="Solcar" evidence="10">
    <location>
        <begin position="1"/>
        <end position="90"/>
    </location>
</feature>
<dbReference type="OMA" id="KANCEDH"/>
<comment type="caution">
    <text evidence="12">The sequence shown here is derived from an EMBL/GenBank/DDBJ whole genome shotgun (WGS) entry which is preliminary data.</text>
</comment>
<evidence type="ECO:0000313" key="13">
    <source>
        <dbReference type="Proteomes" id="UP000198287"/>
    </source>
</evidence>
<gene>
    <name evidence="12" type="ORF">Fcan01_09814</name>
</gene>
<evidence type="ECO:0000256" key="10">
    <source>
        <dbReference type="PROSITE-ProRule" id="PRU00282"/>
    </source>
</evidence>
<evidence type="ECO:0000256" key="11">
    <source>
        <dbReference type="RuleBase" id="RU000488"/>
    </source>
</evidence>
<reference evidence="12 13" key="1">
    <citation type="submission" date="2015-12" db="EMBL/GenBank/DDBJ databases">
        <title>The genome of Folsomia candida.</title>
        <authorList>
            <person name="Faddeeva A."/>
            <person name="Derks M.F."/>
            <person name="Anvar Y."/>
            <person name="Smit S."/>
            <person name="Van Straalen N."/>
            <person name="Roelofs D."/>
        </authorList>
    </citation>
    <scope>NUCLEOTIDE SEQUENCE [LARGE SCALE GENOMIC DNA]</scope>
    <source>
        <strain evidence="12 13">VU population</strain>
        <tissue evidence="12">Whole body</tissue>
    </source>
</reference>
<dbReference type="AlphaFoldDB" id="A0A226EGQ9"/>
<keyword evidence="8" id="KW-0496">Mitochondrion</keyword>
<keyword evidence="3 11" id="KW-0813">Transport</keyword>
<organism evidence="12 13">
    <name type="scientific">Folsomia candida</name>
    <name type="common">Springtail</name>
    <dbReference type="NCBI Taxonomy" id="158441"/>
    <lineage>
        <taxon>Eukaryota</taxon>
        <taxon>Metazoa</taxon>
        <taxon>Ecdysozoa</taxon>
        <taxon>Arthropoda</taxon>
        <taxon>Hexapoda</taxon>
        <taxon>Collembola</taxon>
        <taxon>Entomobryomorpha</taxon>
        <taxon>Isotomoidea</taxon>
        <taxon>Isotomidae</taxon>
        <taxon>Proisotominae</taxon>
        <taxon>Folsomia</taxon>
    </lineage>
</organism>
<dbReference type="InterPro" id="IPR051508">
    <property type="entry name" value="Mito_Carrier_Antiporter"/>
</dbReference>
<keyword evidence="13" id="KW-1185">Reference proteome</keyword>
<dbReference type="Proteomes" id="UP000198287">
    <property type="component" value="Unassembled WGS sequence"/>
</dbReference>
<evidence type="ECO:0000256" key="4">
    <source>
        <dbReference type="ARBA" id="ARBA00022692"/>
    </source>
</evidence>
<sequence>MEMVIAGVAAATAGAICNPLEVVKIRMQLQGELKARGQYAVHYRNVFHAFYTIATKDGFFALQKGIFPFILYQFSANSVRLGLFQLANQNGLTRNKNGSVNASKTLFYATTSGALGGVACSPFYLVKTHLQSKANEVKIAVGHQHSHEGTFHAFYTIYKEFGFKGLWRGMSSMVPRIAMTSATQLTSFEVIHEFTKAQFPDRVWTPLCLASFGTGFFMTLGMAPFDVIATRFYNQGTDANGKGLLYRTAVDCAVKTFQKEGVRGFFKGWTACYFRLGPYVMLVMVIWDRLKFQHQEYLRNKMSIPDGVVSEAA</sequence>
<dbReference type="PANTHER" id="PTHR45928">
    <property type="entry name" value="RE38146P"/>
    <property type="match status" value="1"/>
</dbReference>
<comment type="subcellular location">
    <subcellularLocation>
        <location evidence="1">Mitochondrion inner membrane</location>
        <topology evidence="1">Multi-pass membrane protein</topology>
    </subcellularLocation>
</comment>
<evidence type="ECO:0000313" key="12">
    <source>
        <dbReference type="EMBL" id="OXA56609.1"/>
    </source>
</evidence>